<dbReference type="InterPro" id="IPR020846">
    <property type="entry name" value="MFS_dom"/>
</dbReference>
<feature type="transmembrane region" description="Helical" evidence="6">
    <location>
        <begin position="48"/>
        <end position="70"/>
    </location>
</feature>
<comment type="subcellular location">
    <subcellularLocation>
        <location evidence="1">Membrane</location>
        <topology evidence="1">Multi-pass membrane protein</topology>
    </subcellularLocation>
</comment>
<dbReference type="Gene3D" id="1.20.1720.10">
    <property type="entry name" value="Multidrug resistance protein D"/>
    <property type="match status" value="1"/>
</dbReference>
<feature type="transmembrane region" description="Helical" evidence="6">
    <location>
        <begin position="324"/>
        <end position="347"/>
    </location>
</feature>
<evidence type="ECO:0000256" key="2">
    <source>
        <dbReference type="ARBA" id="ARBA00022448"/>
    </source>
</evidence>
<dbReference type="PROSITE" id="PS50850">
    <property type="entry name" value="MFS"/>
    <property type="match status" value="1"/>
</dbReference>
<evidence type="ECO:0000259" key="7">
    <source>
        <dbReference type="PROSITE" id="PS50850"/>
    </source>
</evidence>
<keyword evidence="3 6" id="KW-0812">Transmembrane</keyword>
<evidence type="ECO:0000256" key="1">
    <source>
        <dbReference type="ARBA" id="ARBA00004141"/>
    </source>
</evidence>
<evidence type="ECO:0000313" key="9">
    <source>
        <dbReference type="Proteomes" id="UP000656319"/>
    </source>
</evidence>
<feature type="transmembrane region" description="Helical" evidence="6">
    <location>
        <begin position="488"/>
        <end position="505"/>
    </location>
</feature>
<evidence type="ECO:0000256" key="4">
    <source>
        <dbReference type="ARBA" id="ARBA00022989"/>
    </source>
</evidence>
<feature type="transmembrane region" description="Helical" evidence="6">
    <location>
        <begin position="459"/>
        <end position="482"/>
    </location>
</feature>
<dbReference type="SUPFAM" id="SSF103473">
    <property type="entry name" value="MFS general substrate transporter"/>
    <property type="match status" value="1"/>
</dbReference>
<dbReference type="PANTHER" id="PTHR42718">
    <property type="entry name" value="MAJOR FACILITATOR SUPERFAMILY MULTIDRUG TRANSPORTER MFSC"/>
    <property type="match status" value="1"/>
</dbReference>
<proteinExistence type="predicted"/>
<dbReference type="Pfam" id="PF07690">
    <property type="entry name" value="MFS_1"/>
    <property type="match status" value="1"/>
</dbReference>
<evidence type="ECO:0000256" key="6">
    <source>
        <dbReference type="SAM" id="Phobius"/>
    </source>
</evidence>
<feature type="transmembrane region" description="Helical" evidence="6">
    <location>
        <begin position="181"/>
        <end position="208"/>
    </location>
</feature>
<feature type="transmembrane region" description="Helical" evidence="6">
    <location>
        <begin position="90"/>
        <end position="111"/>
    </location>
</feature>
<dbReference type="Proteomes" id="UP000656319">
    <property type="component" value="Unassembled WGS sequence"/>
</dbReference>
<feature type="transmembrane region" description="Helical" evidence="6">
    <location>
        <begin position="123"/>
        <end position="142"/>
    </location>
</feature>
<keyword evidence="2" id="KW-0813">Transport</keyword>
<evidence type="ECO:0000313" key="8">
    <source>
        <dbReference type="EMBL" id="CAD6541423.1"/>
    </source>
</evidence>
<dbReference type="InterPro" id="IPR036259">
    <property type="entry name" value="MFS_trans_sf"/>
</dbReference>
<sequence length="528" mass="54563">MRSDCTLDARLWSGTILPAVSTIHLALKRRSRRASYHGRMNTSHPTPLHFTPALTRIVATVSIGFVVTQLDVTIVNIALARVASDLHANVAGLQWIVDAYTLAFAVLMLSGGVLGDRYGARRLYAAGLVVFAFASLACGLAANPVMLVAARAVQGAGAAAMLPNSLALLNEACRHDRGLRARAVGFWTAAGAISIAAGPVAGGLLIAAFGWRSIFLVNLPLCAAGLWATLAWIPKPRRHAHDSKAAGAPAKRSLDVRGQLLAIVALTAFTGAVIEWRPLGFVHWAVAGGFALALVSGFAFVSLEARTRDPMVPLAMLRNRTFSAAVLFGICVNLTYYGTVFVLALYLQHARGETPLQAGLAFIPLTGGFLLSNIVSGHVVAHYGTRRPMIVGALIAGAGYALLIGVDASTPLAFVLLAFLLIPSGMGLAVPAMTTAVLSSVEPARAGTASALLNTARQAGGAVGVAAFGALAGGAGAAQVVAGLRAETAVSTALLLTAAGLAWFVKTDPAHAGARRAAPARMNESESR</sequence>
<evidence type="ECO:0000256" key="5">
    <source>
        <dbReference type="ARBA" id="ARBA00023136"/>
    </source>
</evidence>
<accession>A0ABM8NSN6</accession>
<keyword evidence="5 6" id="KW-0472">Membrane</keyword>
<comment type="caution">
    <text evidence="8">The sequence shown here is derived from an EMBL/GenBank/DDBJ whole genome shotgun (WGS) entry which is preliminary data.</text>
</comment>
<feature type="transmembrane region" description="Helical" evidence="6">
    <location>
        <begin position="388"/>
        <end position="406"/>
    </location>
</feature>
<dbReference type="InterPro" id="IPR011701">
    <property type="entry name" value="MFS"/>
</dbReference>
<protein>
    <submittedName>
        <fullName evidence="8">Multidrug resistance protein MdtD</fullName>
    </submittedName>
</protein>
<evidence type="ECO:0000256" key="3">
    <source>
        <dbReference type="ARBA" id="ARBA00022692"/>
    </source>
</evidence>
<feature type="transmembrane region" description="Helical" evidence="6">
    <location>
        <begin position="214"/>
        <end position="233"/>
    </location>
</feature>
<feature type="domain" description="Major facilitator superfamily (MFS) profile" evidence="7">
    <location>
        <begin position="57"/>
        <end position="510"/>
    </location>
</feature>
<keyword evidence="4 6" id="KW-1133">Transmembrane helix</keyword>
<gene>
    <name evidence="8" type="primary">mdtD_3</name>
    <name evidence="8" type="ORF">LMG27952_03769</name>
</gene>
<dbReference type="CDD" id="cd17321">
    <property type="entry name" value="MFS_MMR_MDR_like"/>
    <property type="match status" value="1"/>
</dbReference>
<dbReference type="Gene3D" id="1.20.1250.20">
    <property type="entry name" value="MFS general substrate transporter like domains"/>
    <property type="match status" value="1"/>
</dbReference>
<feature type="transmembrane region" description="Helical" evidence="6">
    <location>
        <begin position="359"/>
        <end position="381"/>
    </location>
</feature>
<reference evidence="8 9" key="1">
    <citation type="submission" date="2020-10" db="EMBL/GenBank/DDBJ databases">
        <authorList>
            <person name="Peeters C."/>
        </authorList>
    </citation>
    <scope>NUCLEOTIDE SEQUENCE [LARGE SCALE GENOMIC DNA]</scope>
    <source>
        <strain evidence="8 9">LMG 27952</strain>
    </source>
</reference>
<organism evidence="8 9">
    <name type="scientific">Paraburkholderia hiiakae</name>
    <dbReference type="NCBI Taxonomy" id="1081782"/>
    <lineage>
        <taxon>Bacteria</taxon>
        <taxon>Pseudomonadati</taxon>
        <taxon>Pseudomonadota</taxon>
        <taxon>Betaproteobacteria</taxon>
        <taxon>Burkholderiales</taxon>
        <taxon>Burkholderiaceae</taxon>
        <taxon>Paraburkholderia</taxon>
    </lineage>
</organism>
<dbReference type="PANTHER" id="PTHR42718:SF9">
    <property type="entry name" value="MAJOR FACILITATOR SUPERFAMILY MULTIDRUG TRANSPORTER MFSC"/>
    <property type="match status" value="1"/>
</dbReference>
<feature type="transmembrane region" description="Helical" evidence="6">
    <location>
        <begin position="412"/>
        <end position="438"/>
    </location>
</feature>
<name>A0ABM8NSN6_9BURK</name>
<dbReference type="EMBL" id="CAJHCQ010000009">
    <property type="protein sequence ID" value="CAD6541423.1"/>
    <property type="molecule type" value="Genomic_DNA"/>
</dbReference>
<feature type="transmembrane region" description="Helical" evidence="6">
    <location>
        <begin position="254"/>
        <end position="274"/>
    </location>
</feature>
<feature type="transmembrane region" description="Helical" evidence="6">
    <location>
        <begin position="280"/>
        <end position="303"/>
    </location>
</feature>
<keyword evidence="9" id="KW-1185">Reference proteome</keyword>